<dbReference type="GO" id="GO:0005524">
    <property type="term" value="F:ATP binding"/>
    <property type="evidence" value="ECO:0007669"/>
    <property type="project" value="UniProtKB-KW"/>
</dbReference>
<proteinExistence type="predicted"/>
<dbReference type="OrthoDB" id="10013850at2759"/>
<evidence type="ECO:0000256" key="8">
    <source>
        <dbReference type="SAM" id="MobiDB-lite"/>
    </source>
</evidence>
<organism evidence="10 11">
    <name type="scientific">Pomacea canaliculata</name>
    <name type="common">Golden apple snail</name>
    <dbReference type="NCBI Taxonomy" id="400727"/>
    <lineage>
        <taxon>Eukaryota</taxon>
        <taxon>Metazoa</taxon>
        <taxon>Spiralia</taxon>
        <taxon>Lophotrochozoa</taxon>
        <taxon>Mollusca</taxon>
        <taxon>Gastropoda</taxon>
        <taxon>Caenogastropoda</taxon>
        <taxon>Architaenioglossa</taxon>
        <taxon>Ampullarioidea</taxon>
        <taxon>Ampullariidae</taxon>
        <taxon>Pomacea</taxon>
    </lineage>
</organism>
<keyword evidence="2" id="KW-0963">Cytoplasm</keyword>
<dbReference type="GO" id="GO:0004674">
    <property type="term" value="F:protein serine/threonine kinase activity"/>
    <property type="evidence" value="ECO:0007669"/>
    <property type="project" value="UniProtKB-KW"/>
</dbReference>
<dbReference type="Gene3D" id="1.10.510.10">
    <property type="entry name" value="Transferase(Phosphotransferase) domain 1"/>
    <property type="match status" value="1"/>
</dbReference>
<evidence type="ECO:0000256" key="2">
    <source>
        <dbReference type="ARBA" id="ARBA00022490"/>
    </source>
</evidence>
<reference evidence="10 11" key="1">
    <citation type="submission" date="2018-04" db="EMBL/GenBank/DDBJ databases">
        <title>The genome of golden apple snail Pomacea canaliculata provides insight into stress tolerance and invasive adaptation.</title>
        <authorList>
            <person name="Liu C."/>
            <person name="Liu B."/>
            <person name="Ren Y."/>
            <person name="Zhang Y."/>
            <person name="Wang H."/>
            <person name="Li S."/>
            <person name="Jiang F."/>
            <person name="Yin L."/>
            <person name="Zhang G."/>
            <person name="Qian W."/>
            <person name="Fan W."/>
        </authorList>
    </citation>
    <scope>NUCLEOTIDE SEQUENCE [LARGE SCALE GENOMIC DNA]</scope>
    <source>
        <strain evidence="10">SZHN2017</strain>
        <tissue evidence="10">Muscle</tissue>
    </source>
</reference>
<evidence type="ECO:0000259" key="9">
    <source>
        <dbReference type="SMART" id="SM00220"/>
    </source>
</evidence>
<dbReference type="PANTHER" id="PTHR22969:SF15">
    <property type="entry name" value="FI05319P"/>
    <property type="match status" value="1"/>
</dbReference>
<evidence type="ECO:0000256" key="1">
    <source>
        <dbReference type="ARBA" id="ARBA00004496"/>
    </source>
</evidence>
<dbReference type="InterPro" id="IPR011009">
    <property type="entry name" value="Kinase-like_dom_sf"/>
</dbReference>
<keyword evidence="5" id="KW-0547">Nucleotide-binding</keyword>
<keyword evidence="3" id="KW-0723">Serine/threonine-protein kinase</keyword>
<evidence type="ECO:0000313" key="11">
    <source>
        <dbReference type="Proteomes" id="UP000245119"/>
    </source>
</evidence>
<dbReference type="Gene3D" id="3.10.20.90">
    <property type="entry name" value="Phosphatidylinositol 3-kinase Catalytic Subunit, Chain A, domain 1"/>
    <property type="match status" value="1"/>
</dbReference>
<dbReference type="Proteomes" id="UP000245119">
    <property type="component" value="Linkage Group LG9"/>
</dbReference>
<dbReference type="PANTHER" id="PTHR22969">
    <property type="entry name" value="IKB KINASE"/>
    <property type="match status" value="1"/>
</dbReference>
<evidence type="ECO:0000256" key="6">
    <source>
        <dbReference type="ARBA" id="ARBA00022777"/>
    </source>
</evidence>
<dbReference type="AlphaFoldDB" id="A0A2T7NSF8"/>
<dbReference type="InterPro" id="IPR051180">
    <property type="entry name" value="IKK"/>
</dbReference>
<comment type="caution">
    <text evidence="10">The sequence shown here is derived from an EMBL/GenBank/DDBJ whole genome shotgun (WGS) entry which is preliminary data.</text>
</comment>
<dbReference type="Gene3D" id="3.30.200.20">
    <property type="entry name" value="Phosphorylase Kinase, domain 1"/>
    <property type="match status" value="1"/>
</dbReference>
<dbReference type="STRING" id="400727.A0A2T7NSF8"/>
<keyword evidence="11" id="KW-1185">Reference proteome</keyword>
<keyword evidence="6" id="KW-0418">Kinase</keyword>
<dbReference type="InterPro" id="IPR000719">
    <property type="entry name" value="Prot_kinase_dom"/>
</dbReference>
<evidence type="ECO:0000313" key="10">
    <source>
        <dbReference type="EMBL" id="PVD24083.1"/>
    </source>
</evidence>
<name>A0A2T7NSF8_POMCA</name>
<sequence length="707" mass="78617">MIVAQRSSSIPLMIAALQGQVSPHSAPASPRCPLGRAPSVGYVDGQHPRYTHYVMSATPYAPTTRQQTTPPRRRTTGTHYFLEEDRLGLGGSCDVYCGVEKDSGKRHALKVLRRDRLASKDELLGEARTLRQLSCSKIVKLIALEVEWRPSVTFALKVSYIATSNRATSYVTWYPVETSCTLQTRLFRGGQSPDPSGINSLSGDYWSLGCTLYHAITASVPFKPIGGARANRKAMLVMICQKPAGAISGQQTMDGDFRWSKQLPGDCCLSESLREVVTPLLQNLTETDASRQWTFATFLDESQVILSMRRFHVCDTECGREFLMYLRPKQSLAEMQDRLAYHTEVPAEEQILFHRVQPLSILLSSRASVKDLPETEICQPLLLLTRRGSEGRCIKDTQGEVKAMSSAGTAKGGHSRGRRDSGISGMPGYPSPCPRSQQRRASSQHPLLCSSGAQDCFDLVVSTVETRFRVLSATCQERQIRLGVLTQIVDTTSGLTAGAQTRAEKLREAQQLCTQLRESLWKIKYKLDEVRKTVEPPGFENTCSFLLRDGDGTARALENIFALAKSTWQKIRERKEKIPLTEDEQGKHAGDREVMNRLCAEGIKHLQKTLATKSKLLQEFSSLKRMLCERLDSAQAVDSELLRVKDESENFSKLLSELWTCVSGDLKVLSEMSRVSLASSSSGSESVKDSFNKLLSDDLPDLETFQL</sequence>
<protein>
    <recommendedName>
        <fullName evidence="9">Protein kinase domain-containing protein</fullName>
    </recommendedName>
</protein>
<keyword evidence="4" id="KW-0808">Transferase</keyword>
<gene>
    <name evidence="10" type="ORF">C0Q70_14553</name>
</gene>
<dbReference type="EMBL" id="PZQS01000009">
    <property type="protein sequence ID" value="PVD24083.1"/>
    <property type="molecule type" value="Genomic_DNA"/>
</dbReference>
<evidence type="ECO:0000256" key="5">
    <source>
        <dbReference type="ARBA" id="ARBA00022741"/>
    </source>
</evidence>
<feature type="region of interest" description="Disordered" evidence="8">
    <location>
        <begin position="404"/>
        <end position="442"/>
    </location>
</feature>
<feature type="domain" description="Protein kinase" evidence="9">
    <location>
        <begin position="81"/>
        <end position="311"/>
    </location>
</feature>
<evidence type="ECO:0000256" key="4">
    <source>
        <dbReference type="ARBA" id="ARBA00022679"/>
    </source>
</evidence>
<evidence type="ECO:0000256" key="7">
    <source>
        <dbReference type="ARBA" id="ARBA00022840"/>
    </source>
</evidence>
<keyword evidence="7" id="KW-0067">ATP-binding</keyword>
<comment type="subcellular location">
    <subcellularLocation>
        <location evidence="1">Cytoplasm</location>
    </subcellularLocation>
</comment>
<evidence type="ECO:0000256" key="3">
    <source>
        <dbReference type="ARBA" id="ARBA00022527"/>
    </source>
</evidence>
<accession>A0A2T7NSF8</accession>
<dbReference type="GO" id="GO:0005737">
    <property type="term" value="C:cytoplasm"/>
    <property type="evidence" value="ECO:0007669"/>
    <property type="project" value="UniProtKB-SubCell"/>
</dbReference>
<dbReference type="SUPFAM" id="SSF56112">
    <property type="entry name" value="Protein kinase-like (PK-like)"/>
    <property type="match status" value="1"/>
</dbReference>
<dbReference type="SMART" id="SM00220">
    <property type="entry name" value="S_TKc"/>
    <property type="match status" value="1"/>
</dbReference>